<evidence type="ECO:0000259" key="1">
    <source>
        <dbReference type="Pfam" id="PF01370"/>
    </source>
</evidence>
<dbReference type="AlphaFoldDB" id="A0A0B2BS36"/>
<feature type="domain" description="NAD-dependent epimerase/dehydratase" evidence="1">
    <location>
        <begin position="3"/>
        <end position="231"/>
    </location>
</feature>
<dbReference type="EMBL" id="PGEZ01000001">
    <property type="protein sequence ID" value="PJJ56920.1"/>
    <property type="molecule type" value="Genomic_DNA"/>
</dbReference>
<dbReference type="RefSeq" id="WP_039342982.1">
    <property type="nucleotide sequence ID" value="NZ_PGEZ01000001.1"/>
</dbReference>
<dbReference type="PANTHER" id="PTHR48079:SF6">
    <property type="entry name" value="NAD(P)-BINDING DOMAIN-CONTAINING PROTEIN-RELATED"/>
    <property type="match status" value="1"/>
</dbReference>
<reference evidence="2 3" key="1">
    <citation type="submission" date="2017-11" db="EMBL/GenBank/DDBJ databases">
        <title>Genomic Encyclopedia of Archaeal and Bacterial Type Strains, Phase II (KMG-II): From Individual Species to Whole Genera.</title>
        <authorList>
            <person name="Goeker M."/>
        </authorList>
    </citation>
    <scope>NUCLEOTIDE SEQUENCE [LARGE SCALE GENOMIC DNA]</scope>
    <source>
        <strain evidence="2 3">DSM 27763</strain>
    </source>
</reference>
<sequence length="309" mass="33014">MKVFVTGATGVMGRSVSSALHDAGHDVVALARSAESERALAEQGIVGVRASLFDRDGLVHAMAGCDAVANLATHMPVGNSTMRPGAWKSNDRIHAEGSRAVASAAREAGVERLIQESVSFVYADQADRWIDEDSPIAVSCASEPVVLAEAHAEQFADTRNVADDHRTAVVLRFGTIVGDDAVTRWRLARVRSGHAVGLGKPRSWTHVVHPDDIGTAVLAALGAPAGTYNVGAEPVRRADLVAAFAEAVGQEEAGFYRRLVLRLGGDRLEWLTRSQRVSSTRFRRLAGWEPAHPRFDAGWLTPMVIADAG</sequence>
<evidence type="ECO:0000313" key="2">
    <source>
        <dbReference type="EMBL" id="PJJ56920.1"/>
    </source>
</evidence>
<organism evidence="2 3">
    <name type="scientific">Mumia flava</name>
    <dbReference type="NCBI Taxonomy" id="1348852"/>
    <lineage>
        <taxon>Bacteria</taxon>
        <taxon>Bacillati</taxon>
        <taxon>Actinomycetota</taxon>
        <taxon>Actinomycetes</taxon>
        <taxon>Propionibacteriales</taxon>
        <taxon>Nocardioidaceae</taxon>
        <taxon>Mumia</taxon>
    </lineage>
</organism>
<dbReference type="Gene3D" id="3.40.50.720">
    <property type="entry name" value="NAD(P)-binding Rossmann-like Domain"/>
    <property type="match status" value="1"/>
</dbReference>
<dbReference type="Proteomes" id="UP000230842">
    <property type="component" value="Unassembled WGS sequence"/>
</dbReference>
<dbReference type="OrthoDB" id="9787292at2"/>
<keyword evidence="3" id="KW-1185">Reference proteome</keyword>
<dbReference type="GO" id="GO:0005737">
    <property type="term" value="C:cytoplasm"/>
    <property type="evidence" value="ECO:0007669"/>
    <property type="project" value="TreeGrafter"/>
</dbReference>
<accession>A0A0B2BS36</accession>
<evidence type="ECO:0000313" key="3">
    <source>
        <dbReference type="Proteomes" id="UP000230842"/>
    </source>
</evidence>
<comment type="caution">
    <text evidence="2">The sequence shown here is derived from an EMBL/GenBank/DDBJ whole genome shotgun (WGS) entry which is preliminary data.</text>
</comment>
<dbReference type="GO" id="GO:0004029">
    <property type="term" value="F:aldehyde dehydrogenase (NAD+) activity"/>
    <property type="evidence" value="ECO:0007669"/>
    <property type="project" value="TreeGrafter"/>
</dbReference>
<protein>
    <submittedName>
        <fullName evidence="2">Nucleoside-diphosphate-sugar epimerase</fullName>
    </submittedName>
</protein>
<dbReference type="SUPFAM" id="SSF51735">
    <property type="entry name" value="NAD(P)-binding Rossmann-fold domains"/>
    <property type="match status" value="1"/>
</dbReference>
<gene>
    <name evidence="2" type="ORF">CLV56_1137</name>
</gene>
<dbReference type="InterPro" id="IPR036291">
    <property type="entry name" value="NAD(P)-bd_dom_sf"/>
</dbReference>
<dbReference type="InterPro" id="IPR001509">
    <property type="entry name" value="Epimerase_deHydtase"/>
</dbReference>
<dbReference type="PANTHER" id="PTHR48079">
    <property type="entry name" value="PROTEIN YEEZ"/>
    <property type="match status" value="1"/>
</dbReference>
<dbReference type="Pfam" id="PF01370">
    <property type="entry name" value="Epimerase"/>
    <property type="match status" value="1"/>
</dbReference>
<proteinExistence type="predicted"/>
<dbReference type="InterPro" id="IPR051783">
    <property type="entry name" value="NAD(P)-dependent_oxidoreduct"/>
</dbReference>
<name>A0A0B2BS36_9ACTN</name>